<organism evidence="3 4">
    <name type="scientific">Piscirickettsia litoralis</name>
    <dbReference type="NCBI Taxonomy" id="1891921"/>
    <lineage>
        <taxon>Bacteria</taxon>
        <taxon>Pseudomonadati</taxon>
        <taxon>Pseudomonadota</taxon>
        <taxon>Gammaproteobacteria</taxon>
        <taxon>Thiotrichales</taxon>
        <taxon>Piscirickettsiaceae</taxon>
        <taxon>Piscirickettsia</taxon>
    </lineage>
</organism>
<dbReference type="RefSeq" id="WP_069313282.1">
    <property type="nucleotide sequence ID" value="NZ_MDTU01000001.1"/>
</dbReference>
<feature type="transmembrane region" description="Helical" evidence="1">
    <location>
        <begin position="53"/>
        <end position="73"/>
    </location>
</feature>
<dbReference type="SUPFAM" id="SSF53474">
    <property type="entry name" value="alpha/beta-Hydrolases"/>
    <property type="match status" value="1"/>
</dbReference>
<reference evidence="3 4" key="1">
    <citation type="submission" date="2016-08" db="EMBL/GenBank/DDBJ databases">
        <title>Draft genome sequence of Candidatus Piscirickettsia litoralis, from seawater.</title>
        <authorList>
            <person name="Wan X."/>
            <person name="Lee A.J."/>
            <person name="Hou S."/>
            <person name="Donachie S.P."/>
        </authorList>
    </citation>
    <scope>NUCLEOTIDE SEQUENCE [LARGE SCALE GENOMIC DNA]</scope>
    <source>
        <strain evidence="3 4">Y2</strain>
    </source>
</reference>
<dbReference type="Pfam" id="PF12146">
    <property type="entry name" value="Hydrolase_4"/>
    <property type="match status" value="1"/>
</dbReference>
<evidence type="ECO:0000313" key="3">
    <source>
        <dbReference type="EMBL" id="ODN43485.1"/>
    </source>
</evidence>
<feature type="transmembrane region" description="Helical" evidence="1">
    <location>
        <begin position="12"/>
        <end position="33"/>
    </location>
</feature>
<keyword evidence="1" id="KW-0472">Membrane</keyword>
<keyword evidence="1" id="KW-1133">Transmembrane helix</keyword>
<proteinExistence type="predicted"/>
<feature type="domain" description="Serine aminopeptidase S33" evidence="2">
    <location>
        <begin position="108"/>
        <end position="308"/>
    </location>
</feature>
<keyword evidence="4" id="KW-1185">Reference proteome</keyword>
<keyword evidence="1" id="KW-0812">Transmembrane</keyword>
<evidence type="ECO:0000256" key="1">
    <source>
        <dbReference type="SAM" id="Phobius"/>
    </source>
</evidence>
<dbReference type="InterPro" id="IPR029058">
    <property type="entry name" value="AB_hydrolase_fold"/>
</dbReference>
<dbReference type="InterPro" id="IPR050266">
    <property type="entry name" value="AB_hydrolase_sf"/>
</dbReference>
<dbReference type="PANTHER" id="PTHR43798">
    <property type="entry name" value="MONOACYLGLYCEROL LIPASE"/>
    <property type="match status" value="1"/>
</dbReference>
<gene>
    <name evidence="3" type="ORF">BGC07_11845</name>
</gene>
<name>A0ABX3A4R0_9GAMM</name>
<accession>A0ABX3A4R0</accession>
<sequence>MAKDLQERNHLVRWGILIGLSFFSLATIFILIIDFEILRNPDITQDHHFRIALFILVIYFTIYATSGFIRYLARYLNNRYLTRFTALPKLSSYQESFTRSYFPNKPYEHIVILLHGFTASPQEFQFLIKHLEANNIPYISPKIIGFGISSTHLLSLAHRHDWYRVAIEKYDLASSLANKVSIVGHSMGGILATFVAMHRPVHQLILSGPGLHSAPSDLKYKRLLSLPIISSLYIRIVPYLPKPIRKGRQTTSDTLDQTHTGTMFQYLAIPINCVKEVFSAQDDVDITKTQSDQLTIVYGKHDLTVNMSALFQQLDHHNTPYNKMSFNNSAHNVLEDYDKEYCCQYIINLLKNPQKTNPISKLKKQSTTQVQADA</sequence>
<protein>
    <recommendedName>
        <fullName evidence="2">Serine aminopeptidase S33 domain-containing protein</fullName>
    </recommendedName>
</protein>
<dbReference type="PANTHER" id="PTHR43798:SF33">
    <property type="entry name" value="HYDROLASE, PUTATIVE (AFU_ORTHOLOGUE AFUA_2G14860)-RELATED"/>
    <property type="match status" value="1"/>
</dbReference>
<dbReference type="InterPro" id="IPR022742">
    <property type="entry name" value="Hydrolase_4"/>
</dbReference>
<evidence type="ECO:0000313" key="4">
    <source>
        <dbReference type="Proteomes" id="UP000094329"/>
    </source>
</evidence>
<dbReference type="Proteomes" id="UP000094329">
    <property type="component" value="Unassembled WGS sequence"/>
</dbReference>
<evidence type="ECO:0000259" key="2">
    <source>
        <dbReference type="Pfam" id="PF12146"/>
    </source>
</evidence>
<comment type="caution">
    <text evidence="3">The sequence shown here is derived from an EMBL/GenBank/DDBJ whole genome shotgun (WGS) entry which is preliminary data.</text>
</comment>
<dbReference type="EMBL" id="MDTU01000001">
    <property type="protein sequence ID" value="ODN43485.1"/>
    <property type="molecule type" value="Genomic_DNA"/>
</dbReference>
<dbReference type="Gene3D" id="3.40.50.1820">
    <property type="entry name" value="alpha/beta hydrolase"/>
    <property type="match status" value="1"/>
</dbReference>